<dbReference type="SUPFAM" id="SSF140490">
    <property type="entry name" value="Nqo1C-terminal domain-like"/>
    <property type="match status" value="1"/>
</dbReference>
<evidence type="ECO:0000313" key="2">
    <source>
        <dbReference type="EMBL" id="GFH12801.1"/>
    </source>
</evidence>
<dbReference type="GO" id="GO:0051539">
    <property type="term" value="F:4 iron, 4 sulfur cluster binding"/>
    <property type="evidence" value="ECO:0007669"/>
    <property type="project" value="InterPro"/>
</dbReference>
<dbReference type="InterPro" id="IPR019575">
    <property type="entry name" value="Nuop51_4Fe4S-bd"/>
</dbReference>
<gene>
    <name evidence="2" type="ORF">HaLaN_08555</name>
</gene>
<organism evidence="2 3">
    <name type="scientific">Haematococcus lacustris</name>
    <name type="common">Green alga</name>
    <name type="synonym">Haematococcus pluvialis</name>
    <dbReference type="NCBI Taxonomy" id="44745"/>
    <lineage>
        <taxon>Eukaryota</taxon>
        <taxon>Viridiplantae</taxon>
        <taxon>Chlorophyta</taxon>
        <taxon>core chlorophytes</taxon>
        <taxon>Chlorophyceae</taxon>
        <taxon>CS clade</taxon>
        <taxon>Chlamydomonadales</taxon>
        <taxon>Haematococcaceae</taxon>
        <taxon>Haematococcus</taxon>
    </lineage>
</organism>
<protein>
    <submittedName>
        <fullName evidence="2">NADH dehydrogenase [ubiquinone] flavoprotein 1, mitochondrial</fullName>
    </submittedName>
</protein>
<feature type="domain" description="NADH-ubiquinone oxidoreductase 51kDa subunit iron-sulphur binding" evidence="1">
    <location>
        <begin position="2"/>
        <end position="30"/>
    </location>
</feature>
<sequence>MLWEITKQIEGHTICALGDAAAWPVQEALSSQSSTAGVAVAGFVFQSLKWCMGLLTLLCCSIAGFDPSLPRRNGEPYQACEPSADCCIGVPLKEWATVVT</sequence>
<dbReference type="Gene3D" id="1.20.1440.230">
    <property type="entry name" value="NADH-ubiquinone oxidoreductase 51kDa subunit, iron-sulphur binding domain"/>
    <property type="match status" value="1"/>
</dbReference>
<evidence type="ECO:0000313" key="3">
    <source>
        <dbReference type="Proteomes" id="UP000485058"/>
    </source>
</evidence>
<dbReference type="EMBL" id="BLLF01000541">
    <property type="protein sequence ID" value="GFH12801.1"/>
    <property type="molecule type" value="Genomic_DNA"/>
</dbReference>
<keyword evidence="2" id="KW-0830">Ubiquinone</keyword>
<keyword evidence="3" id="KW-1185">Reference proteome</keyword>
<dbReference type="InterPro" id="IPR037207">
    <property type="entry name" value="Nuop51_4Fe4S-bd_sf"/>
</dbReference>
<dbReference type="Proteomes" id="UP000485058">
    <property type="component" value="Unassembled WGS sequence"/>
</dbReference>
<comment type="caution">
    <text evidence="2">The sequence shown here is derived from an EMBL/GenBank/DDBJ whole genome shotgun (WGS) entry which is preliminary data.</text>
</comment>
<reference evidence="2 3" key="1">
    <citation type="submission" date="2020-02" db="EMBL/GenBank/DDBJ databases">
        <title>Draft genome sequence of Haematococcus lacustris strain NIES-144.</title>
        <authorList>
            <person name="Morimoto D."/>
            <person name="Nakagawa S."/>
            <person name="Yoshida T."/>
            <person name="Sawayama S."/>
        </authorList>
    </citation>
    <scope>NUCLEOTIDE SEQUENCE [LARGE SCALE GENOMIC DNA]</scope>
    <source>
        <strain evidence="2 3">NIES-144</strain>
    </source>
</reference>
<accession>A0A699YT77</accession>
<evidence type="ECO:0000259" key="1">
    <source>
        <dbReference type="Pfam" id="PF10589"/>
    </source>
</evidence>
<name>A0A699YT77_HAELA</name>
<proteinExistence type="predicted"/>
<dbReference type="AlphaFoldDB" id="A0A699YT77"/>
<dbReference type="Pfam" id="PF10589">
    <property type="entry name" value="NADH_4Fe-4S"/>
    <property type="match status" value="1"/>
</dbReference>